<dbReference type="PANTHER" id="PTHR10668:SF105">
    <property type="entry name" value="DEHYDROGENASE-RELATED"/>
    <property type="match status" value="1"/>
</dbReference>
<dbReference type="Gene3D" id="3.50.50.60">
    <property type="entry name" value="FAD/NAD(P)-binding domain"/>
    <property type="match status" value="2"/>
</dbReference>
<dbReference type="AlphaFoldDB" id="A0A656ZCU8"/>
<evidence type="ECO:0000313" key="2">
    <source>
        <dbReference type="Proteomes" id="UP000243416"/>
    </source>
</evidence>
<dbReference type="PANTHER" id="PTHR10668">
    <property type="entry name" value="PHYTOENE DEHYDROGENASE"/>
    <property type="match status" value="1"/>
</dbReference>
<dbReference type="Proteomes" id="UP000243416">
    <property type="component" value="Unassembled WGS sequence"/>
</dbReference>
<dbReference type="InterPro" id="IPR036188">
    <property type="entry name" value="FAD/NAD-bd_sf"/>
</dbReference>
<dbReference type="SUPFAM" id="SSF51905">
    <property type="entry name" value="FAD/NAD(P)-binding domain"/>
    <property type="match status" value="1"/>
</dbReference>
<dbReference type="Pfam" id="PF13450">
    <property type="entry name" value="NAD_binding_8"/>
    <property type="match status" value="1"/>
</dbReference>
<dbReference type="RefSeq" id="WP_067170564.1">
    <property type="nucleotide sequence ID" value="NZ_LFZK01000001.1"/>
</dbReference>
<gene>
    <name evidence="1" type="ORF">ACY05_03120</name>
</gene>
<keyword evidence="2" id="KW-1185">Reference proteome</keyword>
<accession>A0A656ZCU8</accession>
<name>A0A656ZCU8_9PROT</name>
<proteinExistence type="predicted"/>
<reference evidence="1 2" key="1">
    <citation type="journal article" date="2016" name="ISME J.">
        <title>Integrated multi-omics analyses reveal the biochemical mechanisms and phylogenetic relevance of anaerobic androgen biodegradation in the environment.</title>
        <authorList>
            <person name="Yang F.C."/>
            <person name="Chen Y.L."/>
            <person name="Tang S.L."/>
            <person name="Yu C.P."/>
            <person name="Wang P.H."/>
            <person name="Ismail W."/>
            <person name="Wang C.H."/>
            <person name="Ding J.Y."/>
            <person name="Yang C.Y."/>
            <person name="Yang C.Y."/>
            <person name="Chiang Y.R."/>
        </authorList>
    </citation>
    <scope>NUCLEOTIDE SEQUENCE [LARGE SCALE GENOMIC DNA]</scope>
    <source>
        <strain evidence="1 2">DSM 13999</strain>
    </source>
</reference>
<dbReference type="PROSITE" id="PS51257">
    <property type="entry name" value="PROKAR_LIPOPROTEIN"/>
    <property type="match status" value="1"/>
</dbReference>
<dbReference type="OrthoDB" id="9774675at2"/>
<evidence type="ECO:0000313" key="1">
    <source>
        <dbReference type="EMBL" id="KYC29498.1"/>
    </source>
</evidence>
<sequence length="573" mass="62693">MKNYDVIIIGGGINGLTTACYLQKAGLSVGVFEARGQCGAHCDTIELGRPGFLFNTHATWLVPAMSPPMADLELEKFNLELLGTDVIFAMPHADGTNTVQALDPGITMASIARHSEKDAALLGRIMEFGMMHMQEALEINGQMQYSRPTMALAERIAKLNDGLCKHLGLPIDGDDVMRMTGFELLELVYESEKVRLVPGTLGEYTGQWPLNRRVAPTVLGLCGMNPMAVHTAKGGSHALNHALVRCFVKHGGEIWTTCPVSKIIVENGRAVGIKLSEDALMPGEEIRAKNIVSNLTLTPTFTKLLGEEVIGPDWMRRIKYFNYDDPQLLGMYYAMKDAPVFKSAEYDPAIQRCWVGYFGPDSIDDVRNAQSQVMAGIMPTQTMGGWFNPTLADPSQAPAGHHVVSTWITVPPSPRKWGNKTLNGWSSWREGFGEALADTMDDLYEKMAPGFKDLIIERHINTPMDQENSNPSAVRGNMIGGSAIPEQAGENRPLPGVCVNGASRTFIPGLYLSNSIHPFGATHLASGYIAAVELAEDLGCRNQSWWISQPFEWFMGNLGNIPLNAGVADKWKV</sequence>
<comment type="caution">
    <text evidence="1">The sequence shown here is derived from an EMBL/GenBank/DDBJ whole genome shotgun (WGS) entry which is preliminary data.</text>
</comment>
<protein>
    <submittedName>
        <fullName evidence="1">Uncharacterized protein</fullName>
    </submittedName>
</protein>
<dbReference type="EMBL" id="LFZK01000001">
    <property type="protein sequence ID" value="KYC29498.1"/>
    <property type="molecule type" value="Genomic_DNA"/>
</dbReference>
<organism evidence="1 2">
    <name type="scientific">Sterolibacterium denitrificans</name>
    <dbReference type="NCBI Taxonomy" id="157592"/>
    <lineage>
        <taxon>Bacteria</taxon>
        <taxon>Pseudomonadati</taxon>
        <taxon>Pseudomonadota</taxon>
        <taxon>Betaproteobacteria</taxon>
        <taxon>Nitrosomonadales</taxon>
        <taxon>Sterolibacteriaceae</taxon>
        <taxon>Sterolibacterium</taxon>
    </lineage>
</organism>